<dbReference type="PROSITE" id="PS00383">
    <property type="entry name" value="TYR_PHOSPHATASE_1"/>
    <property type="match status" value="1"/>
</dbReference>
<organism evidence="15 16">
    <name type="scientific">Patiria miniata</name>
    <name type="common">Bat star</name>
    <name type="synonym">Asterina miniata</name>
    <dbReference type="NCBI Taxonomy" id="46514"/>
    <lineage>
        <taxon>Eukaryota</taxon>
        <taxon>Metazoa</taxon>
        <taxon>Echinodermata</taxon>
        <taxon>Eleutherozoa</taxon>
        <taxon>Asterozoa</taxon>
        <taxon>Asteroidea</taxon>
        <taxon>Valvatacea</taxon>
        <taxon>Valvatida</taxon>
        <taxon>Asterinidae</taxon>
        <taxon>Patiria</taxon>
    </lineage>
</organism>
<feature type="domain" description="Tyrosine specific protein phosphatases" evidence="14">
    <location>
        <begin position="449"/>
        <end position="525"/>
    </location>
</feature>
<evidence type="ECO:0000256" key="10">
    <source>
        <dbReference type="PROSITE-ProRule" id="PRU00191"/>
    </source>
</evidence>
<dbReference type="PRINTS" id="PR00401">
    <property type="entry name" value="SH2DOMAIN"/>
</dbReference>
<dbReference type="InterPro" id="IPR003595">
    <property type="entry name" value="Tyr_Pase_cat"/>
</dbReference>
<evidence type="ECO:0000256" key="8">
    <source>
        <dbReference type="ARBA" id="ARBA00022999"/>
    </source>
</evidence>
<dbReference type="SMART" id="SM00252">
    <property type="entry name" value="SH2"/>
    <property type="match status" value="2"/>
</dbReference>
<dbReference type="GO" id="GO:0070374">
    <property type="term" value="P:positive regulation of ERK1 and ERK2 cascade"/>
    <property type="evidence" value="ECO:0007669"/>
    <property type="project" value="TreeGrafter"/>
</dbReference>
<evidence type="ECO:0000256" key="5">
    <source>
        <dbReference type="ARBA" id="ARBA00022737"/>
    </source>
</evidence>
<dbReference type="FunFam" id="3.30.505.10:FF:000012">
    <property type="entry name" value="Tyrosine-protein phosphatase non-receptor type"/>
    <property type="match status" value="1"/>
</dbReference>
<dbReference type="Gene3D" id="3.30.505.10">
    <property type="entry name" value="SH2 domain"/>
    <property type="match status" value="2"/>
</dbReference>
<evidence type="ECO:0000256" key="11">
    <source>
        <dbReference type="SAM" id="MobiDB-lite"/>
    </source>
</evidence>
<dbReference type="OrthoDB" id="8815311at2759"/>
<evidence type="ECO:0000259" key="14">
    <source>
        <dbReference type="PROSITE" id="PS50056"/>
    </source>
</evidence>
<dbReference type="GeneID" id="119732683"/>
<keyword evidence="5" id="KW-0677">Repeat</keyword>
<sequence>MASRRWFHPNLLGVDAERFLMEGGFDGSFLCRPSKSNPGDFTLSVRRAGEVTHIKIQNTGDYFDLYGGEKFATLAELVQHYTEGRNQLKEKNGLVIELKYPLNCADPTNERWFHGHITGKEAEKALLEKAKNGSYLVRESHSKPGDYVLSVRTEDKVTHVMIRCQDSKYDVGGGEQFTTLADLVEHYKKNPMVETSGYVVHLKQPFNATRIAASGIRSRVEVLEKETSSRQNSRKTAFEEEFEALQQLDAKHLLKRRGDEPENKAKNRYRNILPFEHSRVILKDGETGDYVNANYIDLKDAGLIANMAVLALACQQNQQAFQAGENVEKMDGSWEKQKRYIATQGCLKDTVIDFWRMVWQENSRVIVMTTKEVERGKNKCVRYWPDPDRKLERGKLIVTYISEQLKEDYDLREFAITNKDHLDDTRPIYHFHFKSWPDHGVPSEPSRVLSFLHDINMKQDEIPGAGPIVVHCSAGIGRTGTFIVIDIILNLIYQHGLDCEIDIFNTIRLVRGQRSGLVQTEAQYKFVYQAVQQYIETMTTRVQAEHNTLKTGREYINTKKAHYELQTPSHGVPIHTAPIHTPPPPLDRAMQEQKLYENVGPMRSPPVVNQKQFSHPPVPKK</sequence>
<feature type="domain" description="SH2" evidence="12">
    <location>
        <begin position="112"/>
        <end position="206"/>
    </location>
</feature>
<dbReference type="OMA" id="NGWLWNG"/>
<dbReference type="Proteomes" id="UP000887568">
    <property type="component" value="Unplaced"/>
</dbReference>
<dbReference type="InterPro" id="IPR036860">
    <property type="entry name" value="SH2_dom_sf"/>
</dbReference>
<evidence type="ECO:0000256" key="2">
    <source>
        <dbReference type="ARBA" id="ARBA00013064"/>
    </source>
</evidence>
<feature type="domain" description="Tyrosine-protein phosphatase" evidence="13">
    <location>
        <begin position="238"/>
        <end position="534"/>
    </location>
</feature>
<protein>
    <recommendedName>
        <fullName evidence="2">protein-tyrosine-phosphatase</fullName>
        <ecNumber evidence="2">3.1.3.48</ecNumber>
    </recommendedName>
</protein>
<dbReference type="FunFam" id="3.30.505.10:FF:000018">
    <property type="entry name" value="Tyrosine-protein phosphatase non-receptor type"/>
    <property type="match status" value="1"/>
</dbReference>
<dbReference type="SMART" id="SM00404">
    <property type="entry name" value="PTPc_motif"/>
    <property type="match status" value="1"/>
</dbReference>
<dbReference type="SUPFAM" id="SSF52799">
    <property type="entry name" value="(Phosphotyrosine protein) phosphatases II"/>
    <property type="match status" value="1"/>
</dbReference>
<evidence type="ECO:0000256" key="3">
    <source>
        <dbReference type="ARBA" id="ARBA00022490"/>
    </source>
</evidence>
<dbReference type="InterPro" id="IPR000242">
    <property type="entry name" value="PTP_cat"/>
</dbReference>
<dbReference type="AlphaFoldDB" id="A0A914AFG8"/>
<dbReference type="GO" id="GO:0004726">
    <property type="term" value="F:non-membrane spanning protein tyrosine phosphatase activity"/>
    <property type="evidence" value="ECO:0007669"/>
    <property type="project" value="TreeGrafter"/>
</dbReference>
<evidence type="ECO:0000313" key="15">
    <source>
        <dbReference type="EnsemblMetazoa" id="XP_038062246.1"/>
    </source>
</evidence>
<dbReference type="CDD" id="cd10340">
    <property type="entry name" value="SH2_N-SH2_SHP_like"/>
    <property type="match status" value="1"/>
</dbReference>
<evidence type="ECO:0000259" key="12">
    <source>
        <dbReference type="PROSITE" id="PS50001"/>
    </source>
</evidence>
<dbReference type="EnsemblMetazoa" id="XM_038206318.1">
    <property type="protein sequence ID" value="XP_038062246.1"/>
    <property type="gene ID" value="LOC119732683"/>
</dbReference>
<feature type="region of interest" description="Disordered" evidence="11">
    <location>
        <begin position="593"/>
        <end position="621"/>
    </location>
</feature>
<keyword evidence="4" id="KW-0597">Phosphoprotein</keyword>
<dbReference type="Pfam" id="PF00017">
    <property type="entry name" value="SH2"/>
    <property type="match status" value="2"/>
</dbReference>
<evidence type="ECO:0000256" key="9">
    <source>
        <dbReference type="ARBA" id="ARBA00051722"/>
    </source>
</evidence>
<dbReference type="SMART" id="SM00194">
    <property type="entry name" value="PTPc"/>
    <property type="match status" value="1"/>
</dbReference>
<dbReference type="PRINTS" id="PR00700">
    <property type="entry name" value="PRTYPHPHTASE"/>
</dbReference>
<keyword evidence="3" id="KW-0963">Cytoplasm</keyword>
<dbReference type="InterPro" id="IPR000387">
    <property type="entry name" value="Tyr_Pase_dom"/>
</dbReference>
<dbReference type="PANTHER" id="PTHR46559">
    <property type="entry name" value="TYROSINE-PROTEIN PHOSPHATASE NON-RECEPTOR TYPE 11"/>
    <property type="match status" value="1"/>
</dbReference>
<dbReference type="CDD" id="cd09931">
    <property type="entry name" value="SH2_C-SH2_SHP_like"/>
    <property type="match status" value="1"/>
</dbReference>
<dbReference type="InterPro" id="IPR016130">
    <property type="entry name" value="Tyr_Pase_AS"/>
</dbReference>
<reference evidence="15" key="1">
    <citation type="submission" date="2022-11" db="UniProtKB">
        <authorList>
            <consortium name="EnsemblMetazoa"/>
        </authorList>
    </citation>
    <scope>IDENTIFICATION</scope>
</reference>
<evidence type="ECO:0000256" key="6">
    <source>
        <dbReference type="ARBA" id="ARBA00022801"/>
    </source>
</evidence>
<evidence type="ECO:0000259" key="13">
    <source>
        <dbReference type="PROSITE" id="PS50055"/>
    </source>
</evidence>
<dbReference type="GO" id="GO:0050839">
    <property type="term" value="F:cell adhesion molecule binding"/>
    <property type="evidence" value="ECO:0007669"/>
    <property type="project" value="TreeGrafter"/>
</dbReference>
<name>A0A914AFG8_PATMI</name>
<dbReference type="InterPro" id="IPR000980">
    <property type="entry name" value="SH2"/>
</dbReference>
<dbReference type="PANTHER" id="PTHR46559:SF3">
    <property type="entry name" value="TYROSINE-PROTEIN PHOSPHATASE NON-RECEPTOR TYPE"/>
    <property type="match status" value="1"/>
</dbReference>
<dbReference type="PROSITE" id="PS50056">
    <property type="entry name" value="TYR_PHOSPHATASE_2"/>
    <property type="match status" value="1"/>
</dbReference>
<evidence type="ECO:0000313" key="16">
    <source>
        <dbReference type="Proteomes" id="UP000887568"/>
    </source>
</evidence>
<dbReference type="SUPFAM" id="SSF55550">
    <property type="entry name" value="SH2 domain"/>
    <property type="match status" value="2"/>
</dbReference>
<evidence type="ECO:0000256" key="7">
    <source>
        <dbReference type="ARBA" id="ARBA00022912"/>
    </source>
</evidence>
<dbReference type="GO" id="GO:0030971">
    <property type="term" value="F:receptor tyrosine kinase binding"/>
    <property type="evidence" value="ECO:0007669"/>
    <property type="project" value="TreeGrafter"/>
</dbReference>
<dbReference type="RefSeq" id="XP_038062246.1">
    <property type="nucleotide sequence ID" value="XM_038206318.1"/>
</dbReference>
<evidence type="ECO:0000256" key="1">
    <source>
        <dbReference type="ARBA" id="ARBA00004496"/>
    </source>
</evidence>
<dbReference type="GO" id="GO:0005737">
    <property type="term" value="C:cytoplasm"/>
    <property type="evidence" value="ECO:0007669"/>
    <property type="project" value="UniProtKB-SubCell"/>
</dbReference>
<keyword evidence="16" id="KW-1185">Reference proteome</keyword>
<proteinExistence type="predicted"/>
<comment type="subcellular location">
    <subcellularLocation>
        <location evidence="1">Cytoplasm</location>
    </subcellularLocation>
</comment>
<keyword evidence="8 10" id="KW-0727">SH2 domain</keyword>
<dbReference type="Pfam" id="PF00102">
    <property type="entry name" value="Y_phosphatase"/>
    <property type="match status" value="1"/>
</dbReference>
<dbReference type="Gene3D" id="3.90.190.10">
    <property type="entry name" value="Protein tyrosine phosphatase superfamily"/>
    <property type="match status" value="1"/>
</dbReference>
<evidence type="ECO:0000256" key="4">
    <source>
        <dbReference type="ARBA" id="ARBA00022553"/>
    </source>
</evidence>
<dbReference type="EC" id="3.1.3.48" evidence="2"/>
<comment type="catalytic activity">
    <reaction evidence="9">
        <text>O-phospho-L-tyrosyl-[protein] + H2O = L-tyrosyl-[protein] + phosphate</text>
        <dbReference type="Rhea" id="RHEA:10684"/>
        <dbReference type="Rhea" id="RHEA-COMP:10136"/>
        <dbReference type="Rhea" id="RHEA-COMP:20101"/>
        <dbReference type="ChEBI" id="CHEBI:15377"/>
        <dbReference type="ChEBI" id="CHEBI:43474"/>
        <dbReference type="ChEBI" id="CHEBI:46858"/>
        <dbReference type="ChEBI" id="CHEBI:61978"/>
        <dbReference type="EC" id="3.1.3.48"/>
    </reaction>
</comment>
<dbReference type="PROSITE" id="PS50055">
    <property type="entry name" value="TYR_PHOSPHATASE_PTP"/>
    <property type="match status" value="1"/>
</dbReference>
<accession>A0A914AFG8</accession>
<keyword evidence="7" id="KW-0904">Protein phosphatase</keyword>
<keyword evidence="6" id="KW-0378">Hydrolase</keyword>
<dbReference type="PROSITE" id="PS50001">
    <property type="entry name" value="SH2"/>
    <property type="match status" value="2"/>
</dbReference>
<dbReference type="InterPro" id="IPR029021">
    <property type="entry name" value="Prot-tyrosine_phosphatase-like"/>
</dbReference>
<feature type="domain" description="SH2" evidence="12">
    <location>
        <begin position="6"/>
        <end position="102"/>
    </location>
</feature>